<organism evidence="4 5">
    <name type="scientific">Uliginosibacterium flavum</name>
    <dbReference type="NCBI Taxonomy" id="1396831"/>
    <lineage>
        <taxon>Bacteria</taxon>
        <taxon>Pseudomonadati</taxon>
        <taxon>Pseudomonadota</taxon>
        <taxon>Betaproteobacteria</taxon>
        <taxon>Rhodocyclales</taxon>
        <taxon>Zoogloeaceae</taxon>
        <taxon>Uliginosibacterium</taxon>
    </lineage>
</organism>
<evidence type="ECO:0000259" key="3">
    <source>
        <dbReference type="Pfam" id="PF03061"/>
    </source>
</evidence>
<dbReference type="PANTHER" id="PTHR21660:SF1">
    <property type="entry name" value="ACYL-COENZYME A THIOESTERASE 13"/>
    <property type="match status" value="1"/>
</dbReference>
<protein>
    <submittedName>
        <fullName evidence="4">PaaI family thioesterase</fullName>
        <ecNumber evidence="4">3.1.2.-</ecNumber>
    </submittedName>
</protein>
<keyword evidence="2 4" id="KW-0378">Hydrolase</keyword>
<dbReference type="Pfam" id="PF03061">
    <property type="entry name" value="4HBT"/>
    <property type="match status" value="1"/>
</dbReference>
<keyword evidence="5" id="KW-1185">Reference proteome</keyword>
<evidence type="ECO:0000256" key="1">
    <source>
        <dbReference type="ARBA" id="ARBA00008324"/>
    </source>
</evidence>
<dbReference type="InterPro" id="IPR029069">
    <property type="entry name" value="HotDog_dom_sf"/>
</dbReference>
<evidence type="ECO:0000256" key="2">
    <source>
        <dbReference type="ARBA" id="ARBA00022801"/>
    </source>
</evidence>
<dbReference type="GO" id="GO:0016787">
    <property type="term" value="F:hydrolase activity"/>
    <property type="evidence" value="ECO:0007669"/>
    <property type="project" value="UniProtKB-KW"/>
</dbReference>
<dbReference type="InterPro" id="IPR039298">
    <property type="entry name" value="ACOT13"/>
</dbReference>
<dbReference type="InterPro" id="IPR006683">
    <property type="entry name" value="Thioestr_dom"/>
</dbReference>
<feature type="domain" description="Thioesterase" evidence="3">
    <location>
        <begin position="62"/>
        <end position="135"/>
    </location>
</feature>
<dbReference type="CDD" id="cd03443">
    <property type="entry name" value="PaaI_thioesterase"/>
    <property type="match status" value="1"/>
</dbReference>
<reference evidence="4 5" key="1">
    <citation type="submission" date="2024-07" db="EMBL/GenBank/DDBJ databases">
        <title>Uliginosibacterium flavum JJ3220;KACC:17644.</title>
        <authorList>
            <person name="Kim M.K."/>
        </authorList>
    </citation>
    <scope>NUCLEOTIDE SEQUENCE [LARGE SCALE GENOMIC DNA]</scope>
    <source>
        <strain evidence="4 5">KACC:17644</strain>
    </source>
</reference>
<dbReference type="RefSeq" id="WP_354601420.1">
    <property type="nucleotide sequence ID" value="NZ_JBEWZI010000012.1"/>
</dbReference>
<sequence>MPADHPERILIHHLLLAPDLAPLAVTTNPLALAFRMHIEACRPDHLRARFHIGPEFTQGNSVVQGGILAAMLDFGMVFAAFTRTDTGHTLASITQTTNFLRPALAGDFIVEAEVERAGRLLIHTRATLSAADGKPVATASSPIALIPLPHGN</sequence>
<dbReference type="Gene3D" id="3.10.129.10">
    <property type="entry name" value="Hotdog Thioesterase"/>
    <property type="match status" value="1"/>
</dbReference>
<comment type="similarity">
    <text evidence="1">Belongs to the thioesterase PaaI family.</text>
</comment>
<proteinExistence type="inferred from homology"/>
<evidence type="ECO:0000313" key="5">
    <source>
        <dbReference type="Proteomes" id="UP001549691"/>
    </source>
</evidence>
<dbReference type="PANTHER" id="PTHR21660">
    <property type="entry name" value="THIOESTERASE SUPERFAMILY MEMBER-RELATED"/>
    <property type="match status" value="1"/>
</dbReference>
<evidence type="ECO:0000313" key="4">
    <source>
        <dbReference type="EMBL" id="MET7014957.1"/>
    </source>
</evidence>
<dbReference type="Proteomes" id="UP001549691">
    <property type="component" value="Unassembled WGS sequence"/>
</dbReference>
<dbReference type="EMBL" id="JBEWZI010000012">
    <property type="protein sequence ID" value="MET7014957.1"/>
    <property type="molecule type" value="Genomic_DNA"/>
</dbReference>
<dbReference type="SUPFAM" id="SSF54637">
    <property type="entry name" value="Thioesterase/thiol ester dehydrase-isomerase"/>
    <property type="match status" value="1"/>
</dbReference>
<dbReference type="EC" id="3.1.2.-" evidence="4"/>
<accession>A0ABV2TM06</accession>
<gene>
    <name evidence="4" type="ORF">ABXR19_12210</name>
</gene>
<comment type="caution">
    <text evidence="4">The sequence shown here is derived from an EMBL/GenBank/DDBJ whole genome shotgun (WGS) entry which is preliminary data.</text>
</comment>
<name>A0ABV2TM06_9RHOO</name>